<evidence type="ECO:0000259" key="10">
    <source>
        <dbReference type="Pfam" id="PF05649"/>
    </source>
</evidence>
<dbReference type="AlphaFoldDB" id="A0A834XN41"/>
<evidence type="ECO:0000256" key="1">
    <source>
        <dbReference type="ARBA" id="ARBA00001947"/>
    </source>
</evidence>
<keyword evidence="12" id="KW-1185">Reference proteome</keyword>
<dbReference type="Pfam" id="PF05649">
    <property type="entry name" value="Peptidase_M13_N"/>
    <property type="match status" value="1"/>
</dbReference>
<keyword evidence="4" id="KW-0645">Protease</keyword>
<dbReference type="InterPro" id="IPR018497">
    <property type="entry name" value="Peptidase_M13_C"/>
</dbReference>
<comment type="cofactor">
    <cofactor evidence="1">
        <name>Zn(2+)</name>
        <dbReference type="ChEBI" id="CHEBI:29105"/>
    </cofactor>
</comment>
<dbReference type="GO" id="GO:0046872">
    <property type="term" value="F:metal ion binding"/>
    <property type="evidence" value="ECO:0007669"/>
    <property type="project" value="UniProtKB-KW"/>
</dbReference>
<keyword evidence="8" id="KW-0482">Metalloprotease</keyword>
<evidence type="ECO:0000256" key="4">
    <source>
        <dbReference type="ARBA" id="ARBA00022670"/>
    </source>
</evidence>
<dbReference type="GO" id="GO:0004222">
    <property type="term" value="F:metalloendopeptidase activity"/>
    <property type="evidence" value="ECO:0007669"/>
    <property type="project" value="InterPro"/>
</dbReference>
<evidence type="ECO:0000256" key="3">
    <source>
        <dbReference type="ARBA" id="ARBA00007357"/>
    </source>
</evidence>
<keyword evidence="6" id="KW-0378">Hydrolase</keyword>
<dbReference type="Pfam" id="PF01431">
    <property type="entry name" value="Peptidase_M13"/>
    <property type="match status" value="1"/>
</dbReference>
<dbReference type="GO" id="GO:0016485">
    <property type="term" value="P:protein processing"/>
    <property type="evidence" value="ECO:0007669"/>
    <property type="project" value="TreeGrafter"/>
</dbReference>
<dbReference type="EMBL" id="JACMRX010000006">
    <property type="protein sequence ID" value="KAF7987766.1"/>
    <property type="molecule type" value="Genomic_DNA"/>
</dbReference>
<evidence type="ECO:0000256" key="5">
    <source>
        <dbReference type="ARBA" id="ARBA00022723"/>
    </source>
</evidence>
<gene>
    <name evidence="11" type="ORF">HCN44_003629</name>
</gene>
<keyword evidence="7" id="KW-0862">Zinc</keyword>
<evidence type="ECO:0000256" key="7">
    <source>
        <dbReference type="ARBA" id="ARBA00022833"/>
    </source>
</evidence>
<evidence type="ECO:0000256" key="6">
    <source>
        <dbReference type="ARBA" id="ARBA00022801"/>
    </source>
</evidence>
<dbReference type="InterPro" id="IPR008753">
    <property type="entry name" value="Peptidase_M13_N"/>
</dbReference>
<dbReference type="InterPro" id="IPR042089">
    <property type="entry name" value="Peptidase_M13_dom_2"/>
</dbReference>
<comment type="caution">
    <text evidence="11">The sequence shown here is derived from an EMBL/GenBank/DDBJ whole genome shotgun (WGS) entry which is preliminary data.</text>
</comment>
<comment type="similarity">
    <text evidence="3">Belongs to the peptidase M13 family.</text>
</comment>
<proteinExistence type="inferred from homology"/>
<evidence type="ECO:0000313" key="11">
    <source>
        <dbReference type="EMBL" id="KAF7987766.1"/>
    </source>
</evidence>
<evidence type="ECO:0000313" key="12">
    <source>
        <dbReference type="Proteomes" id="UP000639338"/>
    </source>
</evidence>
<keyword evidence="5" id="KW-0479">Metal-binding</keyword>
<dbReference type="OrthoDB" id="7613900at2759"/>
<dbReference type="Gene3D" id="1.10.1380.10">
    <property type="entry name" value="Neutral endopeptidase , domain2"/>
    <property type="match status" value="2"/>
</dbReference>
<dbReference type="PANTHER" id="PTHR11733:SF224">
    <property type="entry name" value="NEPRILYSIN-2"/>
    <property type="match status" value="1"/>
</dbReference>
<evidence type="ECO:0000256" key="8">
    <source>
        <dbReference type="ARBA" id="ARBA00023049"/>
    </source>
</evidence>
<feature type="domain" description="Peptidase M13 C-terminal" evidence="9">
    <location>
        <begin position="285"/>
        <end position="483"/>
    </location>
</feature>
<accession>A0A834XN41</accession>
<dbReference type="PROSITE" id="PS51885">
    <property type="entry name" value="NEPRILYSIN"/>
    <property type="match status" value="1"/>
</dbReference>
<dbReference type="Proteomes" id="UP000639338">
    <property type="component" value="Unassembled WGS sequence"/>
</dbReference>
<dbReference type="InterPro" id="IPR024079">
    <property type="entry name" value="MetalloPept_cat_dom_sf"/>
</dbReference>
<feature type="domain" description="Peptidase M13 N-terminal" evidence="10">
    <location>
        <begin position="147"/>
        <end position="222"/>
    </location>
</feature>
<protein>
    <recommendedName>
        <fullName evidence="13">Zincin</fullName>
    </recommendedName>
</protein>
<evidence type="ECO:0008006" key="13">
    <source>
        <dbReference type="Google" id="ProtNLM"/>
    </source>
</evidence>
<organism evidence="11 12">
    <name type="scientific">Aphidius gifuensis</name>
    <name type="common">Parasitoid wasp</name>
    <dbReference type="NCBI Taxonomy" id="684658"/>
    <lineage>
        <taxon>Eukaryota</taxon>
        <taxon>Metazoa</taxon>
        <taxon>Ecdysozoa</taxon>
        <taxon>Arthropoda</taxon>
        <taxon>Hexapoda</taxon>
        <taxon>Insecta</taxon>
        <taxon>Pterygota</taxon>
        <taxon>Neoptera</taxon>
        <taxon>Endopterygota</taxon>
        <taxon>Hymenoptera</taxon>
        <taxon>Apocrita</taxon>
        <taxon>Ichneumonoidea</taxon>
        <taxon>Braconidae</taxon>
        <taxon>Aphidiinae</taxon>
        <taxon>Aphidius</taxon>
    </lineage>
</organism>
<dbReference type="PRINTS" id="PR00786">
    <property type="entry name" value="NEPRILYSIN"/>
</dbReference>
<evidence type="ECO:0000259" key="9">
    <source>
        <dbReference type="Pfam" id="PF01431"/>
    </source>
</evidence>
<sequence>MNTSIKIAFIKNIFLFDIFIGLIFNCKVSLAIEETEYSSISTEKFDDTCLTKSCNQTASAILNNMDTTINPCDNFYKFACGGFINSYNQTKTDEIISASKLIEERIINDLTLSIEKKYSPNSQKLFNLLTILYNICLNEFTKVITKRQKCINKLQLKLPTAMSALYIQNYGKNSVKKKVYKMAINIRNEFLKNIKNNHWIDEKSKHKISLKFKNIYNNIAYPNEIVDADKLNDYYEKIYNINKQYIDDIFETQTFITNPNYIKLIEPEYSYNQNFIANLTKVSGWYSFFHNSINIPVGILQGIYYDKNRPNYMNYGGAGNIIGHELTHGLDNLKYEIEKNETSSNYSKKVECFIKQYENYSLNDAGNKIDGILTSQENIADNGGMKAAYFAYKKFIKERKKKKRELKLPGLENYTSKQMFWISAANSRCSKYPLYYLDYKIQSHQHTSSEFRILGTLSNIIEFSNDFNCPVGSIMNPKTKCSLW</sequence>
<dbReference type="CDD" id="cd08662">
    <property type="entry name" value="M13"/>
    <property type="match status" value="1"/>
</dbReference>
<dbReference type="SUPFAM" id="SSF55486">
    <property type="entry name" value="Metalloproteases ('zincins'), catalytic domain"/>
    <property type="match status" value="2"/>
</dbReference>
<evidence type="ECO:0000256" key="2">
    <source>
        <dbReference type="ARBA" id="ARBA00004401"/>
    </source>
</evidence>
<name>A0A834XN41_APHGI</name>
<dbReference type="PANTHER" id="PTHR11733">
    <property type="entry name" value="ZINC METALLOPROTEASE FAMILY M13 NEPRILYSIN-RELATED"/>
    <property type="match status" value="1"/>
</dbReference>
<dbReference type="Gene3D" id="3.40.390.10">
    <property type="entry name" value="Collagenase (Catalytic Domain)"/>
    <property type="match status" value="2"/>
</dbReference>
<dbReference type="GO" id="GO:0005886">
    <property type="term" value="C:plasma membrane"/>
    <property type="evidence" value="ECO:0007669"/>
    <property type="project" value="UniProtKB-SubCell"/>
</dbReference>
<reference evidence="11 12" key="1">
    <citation type="submission" date="2020-08" db="EMBL/GenBank/DDBJ databases">
        <title>Aphidius gifuensis genome sequencing and assembly.</title>
        <authorList>
            <person name="Du Z."/>
        </authorList>
    </citation>
    <scope>NUCLEOTIDE SEQUENCE [LARGE SCALE GENOMIC DNA]</scope>
    <source>
        <strain evidence="11">YNYX2018</strain>
        <tissue evidence="11">Adults</tissue>
    </source>
</reference>
<dbReference type="InterPro" id="IPR000718">
    <property type="entry name" value="Peptidase_M13"/>
</dbReference>
<comment type="subcellular location">
    <subcellularLocation>
        <location evidence="2">Cell membrane</location>
        <topology evidence="2">Single-pass type II membrane protein</topology>
    </subcellularLocation>
</comment>